<evidence type="ECO:0000259" key="3">
    <source>
        <dbReference type="PROSITE" id="PS50075"/>
    </source>
</evidence>
<keyword evidence="1" id="KW-0596">Phosphopantetheine</keyword>
<dbReference type="SUPFAM" id="SSF47336">
    <property type="entry name" value="ACP-like"/>
    <property type="match status" value="1"/>
</dbReference>
<sequence length="75" mass="8909">MNKEEIIFKELKKYTKKEFTKESYIKELNIDSLDLLMLVTELEKTCKITISDEELLNLKTIDDIIKVINSKEIKK</sequence>
<keyword evidence="5" id="KW-1185">Reference proteome</keyword>
<dbReference type="PROSITE" id="PS00012">
    <property type="entry name" value="PHOSPHOPANTETHEINE"/>
    <property type="match status" value="1"/>
</dbReference>
<evidence type="ECO:0000313" key="4">
    <source>
        <dbReference type="EMBL" id="WYM97048.1"/>
    </source>
</evidence>
<dbReference type="InterPro" id="IPR009081">
    <property type="entry name" value="PP-bd_ACP"/>
</dbReference>
<keyword evidence="2" id="KW-0597">Phosphoprotein</keyword>
<reference evidence="4" key="1">
    <citation type="submission" date="2021-11" db="EMBL/GenBank/DDBJ databases">
        <title>The first genome sequence of unculturable Mycoplasma faucium obtained by de novo assembly of metagenomic reads.</title>
        <authorList>
            <person name="Sabat A.J."/>
            <person name="Bathoorn E."/>
            <person name="Akkerboom V."/>
            <person name="Friedrich A.W."/>
        </authorList>
    </citation>
    <scope>NUCLEOTIDE SEQUENCE [LARGE SCALE GENOMIC DNA]</scope>
    <source>
        <strain evidence="4">UMCG-MFM1</strain>
    </source>
</reference>
<feature type="domain" description="Carrier" evidence="3">
    <location>
        <begin position="1"/>
        <end position="72"/>
    </location>
</feature>
<name>A0ABZ2TPE8_9BACT</name>
<gene>
    <name evidence="4" type="ORF">LQ356_02400</name>
</gene>
<dbReference type="Gene3D" id="1.10.1200.10">
    <property type="entry name" value="ACP-like"/>
    <property type="match status" value="1"/>
</dbReference>
<proteinExistence type="predicted"/>
<evidence type="ECO:0000313" key="5">
    <source>
        <dbReference type="Proteomes" id="UP001622612"/>
    </source>
</evidence>
<dbReference type="Pfam" id="PF00550">
    <property type="entry name" value="PP-binding"/>
    <property type="match status" value="1"/>
</dbReference>
<accession>A0ABZ2TPE8</accession>
<dbReference type="Proteomes" id="UP001622612">
    <property type="component" value="Chromosome"/>
</dbReference>
<dbReference type="InterPro" id="IPR036736">
    <property type="entry name" value="ACP-like_sf"/>
</dbReference>
<dbReference type="RefSeq" id="WP_405311263.1">
    <property type="nucleotide sequence ID" value="NZ_CP088155.1"/>
</dbReference>
<dbReference type="EMBL" id="CP088155">
    <property type="protein sequence ID" value="WYM97048.1"/>
    <property type="molecule type" value="Genomic_DNA"/>
</dbReference>
<dbReference type="PROSITE" id="PS50075">
    <property type="entry name" value="CARRIER"/>
    <property type="match status" value="1"/>
</dbReference>
<evidence type="ECO:0000256" key="2">
    <source>
        <dbReference type="ARBA" id="ARBA00022553"/>
    </source>
</evidence>
<organism evidence="4 5">
    <name type="scientific">Metamycoplasma faucium</name>
    <dbReference type="NCBI Taxonomy" id="56142"/>
    <lineage>
        <taxon>Bacteria</taxon>
        <taxon>Bacillati</taxon>
        <taxon>Mycoplasmatota</taxon>
        <taxon>Mycoplasmoidales</taxon>
        <taxon>Metamycoplasmataceae</taxon>
        <taxon>Metamycoplasma</taxon>
    </lineage>
</organism>
<protein>
    <submittedName>
        <fullName evidence="4">Acyl carrier protein</fullName>
    </submittedName>
</protein>
<dbReference type="InterPro" id="IPR006162">
    <property type="entry name" value="Ppantetheine_attach_site"/>
</dbReference>
<evidence type="ECO:0000256" key="1">
    <source>
        <dbReference type="ARBA" id="ARBA00022450"/>
    </source>
</evidence>